<proteinExistence type="predicted"/>
<feature type="compositionally biased region" description="Acidic residues" evidence="1">
    <location>
        <begin position="66"/>
        <end position="75"/>
    </location>
</feature>
<comment type="caution">
    <text evidence="2">The sequence shown here is derived from an EMBL/GenBank/DDBJ whole genome shotgun (WGS) entry which is preliminary data.</text>
</comment>
<gene>
    <name evidence="2" type="ORF">CTA1_8396</name>
</gene>
<evidence type="ECO:0000313" key="2">
    <source>
        <dbReference type="EMBL" id="TKW54254.1"/>
    </source>
</evidence>
<organism evidence="2 3">
    <name type="scientific">Colletotrichum tanaceti</name>
    <dbReference type="NCBI Taxonomy" id="1306861"/>
    <lineage>
        <taxon>Eukaryota</taxon>
        <taxon>Fungi</taxon>
        <taxon>Dikarya</taxon>
        <taxon>Ascomycota</taxon>
        <taxon>Pezizomycotina</taxon>
        <taxon>Sordariomycetes</taxon>
        <taxon>Hypocreomycetidae</taxon>
        <taxon>Glomerellales</taxon>
        <taxon>Glomerellaceae</taxon>
        <taxon>Colletotrichum</taxon>
        <taxon>Colletotrichum destructivum species complex</taxon>
    </lineage>
</organism>
<evidence type="ECO:0000256" key="1">
    <source>
        <dbReference type="SAM" id="MobiDB-lite"/>
    </source>
</evidence>
<name>A0A4U6XFE2_9PEZI</name>
<reference evidence="2 3" key="1">
    <citation type="journal article" date="2019" name="PLoS ONE">
        <title>Comparative genome analysis indicates high evolutionary potential of pathogenicity genes in Colletotrichum tanaceti.</title>
        <authorList>
            <person name="Lelwala R.V."/>
            <person name="Korhonen P.K."/>
            <person name="Young N.D."/>
            <person name="Scott J.B."/>
            <person name="Ades P.A."/>
            <person name="Gasser R.B."/>
            <person name="Taylor P.W.J."/>
        </authorList>
    </citation>
    <scope>NUCLEOTIDE SEQUENCE [LARGE SCALE GENOMIC DNA]</scope>
    <source>
        <strain evidence="2">BRIP57314</strain>
    </source>
</reference>
<keyword evidence="3" id="KW-1185">Reference proteome</keyword>
<evidence type="ECO:0000313" key="3">
    <source>
        <dbReference type="Proteomes" id="UP000310108"/>
    </source>
</evidence>
<dbReference type="Proteomes" id="UP000310108">
    <property type="component" value="Unassembled WGS sequence"/>
</dbReference>
<feature type="compositionally biased region" description="Basic and acidic residues" evidence="1">
    <location>
        <begin position="76"/>
        <end position="87"/>
    </location>
</feature>
<sequence length="87" mass="9759">MIGNAKVVVPAPTGPLVNAESQIATDPQVSGKYRYSGAFSWPPRFFEVRQDNVPKSWENLPFTDTLGEDVQEPDEDHISRLVRTDEN</sequence>
<dbReference type="AlphaFoldDB" id="A0A4U6XFE2"/>
<dbReference type="EMBL" id="PJEX01000146">
    <property type="protein sequence ID" value="TKW54254.1"/>
    <property type="molecule type" value="Genomic_DNA"/>
</dbReference>
<protein>
    <submittedName>
        <fullName evidence="2">Uncharacterized protein</fullName>
    </submittedName>
</protein>
<feature type="region of interest" description="Disordered" evidence="1">
    <location>
        <begin position="64"/>
        <end position="87"/>
    </location>
</feature>
<accession>A0A4U6XFE2</accession>